<feature type="binding site" evidence="6 7">
    <location>
        <position position="200"/>
    </location>
    <ligand>
        <name>substrate</name>
    </ligand>
</feature>
<feature type="binding site" evidence="6 7">
    <location>
        <position position="166"/>
    </location>
    <ligand>
        <name>substrate</name>
    </ligand>
</feature>
<dbReference type="GO" id="GO:0006730">
    <property type="term" value="P:one-carbon metabolic process"/>
    <property type="evidence" value="ECO:0007669"/>
    <property type="project" value="UniProtKB-UniRule"/>
</dbReference>
<dbReference type="Gene3D" id="3.40.50.1480">
    <property type="entry name" value="Adenosylhomocysteinase-like"/>
    <property type="match status" value="1"/>
</dbReference>
<comment type="subcellular location">
    <subcellularLocation>
        <location evidence="6">Cytoplasm</location>
    </subcellularLocation>
</comment>
<dbReference type="FunFam" id="3.40.50.720:FF:000004">
    <property type="entry name" value="Adenosylhomocysteinase"/>
    <property type="match status" value="1"/>
</dbReference>
<feature type="binding site" evidence="8">
    <location>
        <begin position="232"/>
        <end position="237"/>
    </location>
    <ligand>
        <name>NAD(+)</name>
        <dbReference type="ChEBI" id="CHEBI:57540"/>
    </ligand>
</feature>
<evidence type="ECO:0000256" key="10">
    <source>
        <dbReference type="RuleBase" id="RU004166"/>
    </source>
</evidence>
<dbReference type="FunFam" id="3.40.50.1480:FF:000004">
    <property type="entry name" value="Adenosylhomocysteinase"/>
    <property type="match status" value="1"/>
</dbReference>
<comment type="subunit">
    <text evidence="2">Homotetramer.</text>
</comment>
<dbReference type="PROSITE" id="PS00739">
    <property type="entry name" value="ADOHCYASE_2"/>
    <property type="match status" value="1"/>
</dbReference>
<dbReference type="SMART" id="SM00997">
    <property type="entry name" value="AdoHcyase_NAD"/>
    <property type="match status" value="1"/>
</dbReference>
<dbReference type="UniPathway" id="UPA00314">
    <property type="reaction ID" value="UER00076"/>
</dbReference>
<feature type="binding site" evidence="6 7">
    <location>
        <position position="65"/>
    </location>
    <ligand>
        <name>substrate</name>
    </ligand>
</feature>
<feature type="binding site" evidence="6 7">
    <location>
        <position position="196"/>
    </location>
    <ligand>
        <name>substrate</name>
    </ligand>
</feature>
<dbReference type="RefSeq" id="WP_100314987.1">
    <property type="nucleotide sequence ID" value="NZ_PGFG01000001.1"/>
</dbReference>
<dbReference type="OrthoDB" id="9802717at2"/>
<comment type="caution">
    <text evidence="6">Lacks conserved residue(s) required for the propagation of feature annotation.</text>
</comment>
<keyword evidence="13" id="KW-1185">Reference proteome</keyword>
<dbReference type="GO" id="GO:0004013">
    <property type="term" value="F:adenosylhomocysteinase activity"/>
    <property type="evidence" value="ECO:0007669"/>
    <property type="project" value="UniProtKB-UniRule"/>
</dbReference>
<evidence type="ECO:0000256" key="8">
    <source>
        <dbReference type="PIRSR" id="PIRSR001109-2"/>
    </source>
</evidence>
<feature type="binding site" evidence="6 8">
    <location>
        <begin position="309"/>
        <end position="311"/>
    </location>
    <ligand>
        <name>NAD(+)</name>
        <dbReference type="ChEBI" id="CHEBI:57540"/>
    </ligand>
</feature>
<keyword evidence="4 6" id="KW-0378">Hydrolase</keyword>
<dbReference type="Gene3D" id="3.40.50.720">
    <property type="entry name" value="NAD(P)-binding Rossmann-like Domain"/>
    <property type="match status" value="1"/>
</dbReference>
<organism evidence="12 13">
    <name type="scientific">Thermoflavifilum aggregans</name>
    <dbReference type="NCBI Taxonomy" id="454188"/>
    <lineage>
        <taxon>Bacteria</taxon>
        <taxon>Pseudomonadati</taxon>
        <taxon>Bacteroidota</taxon>
        <taxon>Chitinophagia</taxon>
        <taxon>Chitinophagales</taxon>
        <taxon>Chitinophagaceae</taxon>
        <taxon>Thermoflavifilum</taxon>
    </lineage>
</organism>
<evidence type="ECO:0000256" key="2">
    <source>
        <dbReference type="ARBA" id="ARBA00011881"/>
    </source>
</evidence>
<comment type="similarity">
    <text evidence="1 6 10">Belongs to the adenosylhomocysteinase family.</text>
</comment>
<dbReference type="CDD" id="cd00401">
    <property type="entry name" value="SAHH"/>
    <property type="match status" value="1"/>
</dbReference>
<dbReference type="SUPFAM" id="SSF51735">
    <property type="entry name" value="NAD(P)-binding Rossmann-fold domains"/>
    <property type="match status" value="1"/>
</dbReference>
<dbReference type="Pfam" id="PF00670">
    <property type="entry name" value="AdoHcyase_NAD"/>
    <property type="match status" value="1"/>
</dbReference>
<gene>
    <name evidence="6" type="primary">ahcY</name>
    <name evidence="12" type="ORF">BXY57_2155</name>
</gene>
<dbReference type="GO" id="GO:0033353">
    <property type="term" value="P:S-adenosylmethionine cycle"/>
    <property type="evidence" value="ECO:0007669"/>
    <property type="project" value="TreeGrafter"/>
</dbReference>
<feature type="binding site" evidence="6 8">
    <location>
        <begin position="167"/>
        <end position="169"/>
    </location>
    <ligand>
        <name>NAD(+)</name>
        <dbReference type="ChEBI" id="CHEBI:57540"/>
    </ligand>
</feature>
<keyword evidence="6" id="KW-0963">Cytoplasm</keyword>
<comment type="caution">
    <text evidence="12">The sequence shown here is derived from an EMBL/GenBank/DDBJ whole genome shotgun (WGS) entry which is preliminary data.</text>
</comment>
<name>A0A2M9CXI5_9BACT</name>
<dbReference type="PANTHER" id="PTHR23420:SF0">
    <property type="entry name" value="ADENOSYLHOMOCYSTEINASE"/>
    <property type="match status" value="1"/>
</dbReference>
<dbReference type="GO" id="GO:0005829">
    <property type="term" value="C:cytosol"/>
    <property type="evidence" value="ECO:0007669"/>
    <property type="project" value="TreeGrafter"/>
</dbReference>
<comment type="pathway">
    <text evidence="6 9">Amino-acid biosynthesis; L-homocysteine biosynthesis; L-homocysteine from S-adenosyl-L-homocysteine: step 1/1.</text>
</comment>
<evidence type="ECO:0000313" key="13">
    <source>
        <dbReference type="Proteomes" id="UP000230000"/>
    </source>
</evidence>
<dbReference type="InterPro" id="IPR000043">
    <property type="entry name" value="Adenosylhomocysteinase-like"/>
</dbReference>
<evidence type="ECO:0000256" key="3">
    <source>
        <dbReference type="ARBA" id="ARBA00022563"/>
    </source>
</evidence>
<comment type="catalytic activity">
    <reaction evidence="6 9">
        <text>S-adenosyl-L-homocysteine + H2O = L-homocysteine + adenosine</text>
        <dbReference type="Rhea" id="RHEA:21708"/>
        <dbReference type="ChEBI" id="CHEBI:15377"/>
        <dbReference type="ChEBI" id="CHEBI:16335"/>
        <dbReference type="ChEBI" id="CHEBI:57856"/>
        <dbReference type="ChEBI" id="CHEBI:58199"/>
        <dbReference type="EC" id="3.13.2.1"/>
    </reaction>
</comment>
<evidence type="ECO:0000256" key="6">
    <source>
        <dbReference type="HAMAP-Rule" id="MF_00563"/>
    </source>
</evidence>
<sequence>MSTISHARIDLSLPYKVKDIQLAEWGRKEIELAEAEMPGLMALREEYGLSKPLKGARIAGCLHMTIQTAVLIETLIELGAEVRWSSCNIFSTQDHAAAAIAAKGIPVFAWKGMTQEEFDWCIEQTLFFGSFDRPLNMILDDGGDLTNMVLDRYPELVQHVKGITEETTTGVHRLYERMAKGKLPIPAINVNDSVTKSKFDNKYGCRESLVDAIRRATDIMIAGKVAVVAGYGDVGKGSAQSLRGAGARVIVTEIDPICALQAAMEGYEVKKMMDAVKEADIIVTATGCRDIITEQHFRLMKDKAIVCNIGHFDIEIDMAWLNAHYGHTKVQIKPQVDKYTIDGKDIIVLAEGRLVNLGCATGHPSFVMSNSFTNQVLAQIELWQHHDRYENKVYVLPKHLDEKVARLHLKKIGVELDELTDAQAAYLGIPKEGPYKPDYYRY</sequence>
<dbReference type="PIRSF" id="PIRSF001109">
    <property type="entry name" value="Ad_hcy_hydrolase"/>
    <property type="match status" value="1"/>
</dbReference>
<proteinExistence type="inferred from homology"/>
<keyword evidence="5 6" id="KW-0520">NAD</keyword>
<dbReference type="PANTHER" id="PTHR23420">
    <property type="entry name" value="ADENOSYLHOMOCYSTEINASE"/>
    <property type="match status" value="1"/>
</dbReference>
<dbReference type="InterPro" id="IPR042172">
    <property type="entry name" value="Adenosylhomocyst_ase-like_sf"/>
</dbReference>
<dbReference type="FunFam" id="3.40.50.1480:FF:000007">
    <property type="entry name" value="Adenosylhomocysteinase"/>
    <property type="match status" value="1"/>
</dbReference>
<dbReference type="InterPro" id="IPR015878">
    <property type="entry name" value="Ado_hCys_hydrolase_NAD-bd"/>
</dbReference>
<evidence type="ECO:0000256" key="4">
    <source>
        <dbReference type="ARBA" id="ARBA00022801"/>
    </source>
</evidence>
<feature type="domain" description="S-adenosyl-L-homocysteine hydrolase NAD binding" evidence="11">
    <location>
        <begin position="201"/>
        <end position="362"/>
    </location>
</feature>
<feature type="binding site" evidence="8">
    <location>
        <position position="363"/>
    </location>
    <ligand>
        <name>NAD(+)</name>
        <dbReference type="ChEBI" id="CHEBI:57540"/>
    </ligand>
</feature>
<evidence type="ECO:0000256" key="1">
    <source>
        <dbReference type="ARBA" id="ARBA00007122"/>
    </source>
</evidence>
<feature type="binding site" evidence="6">
    <location>
        <position position="201"/>
    </location>
    <ligand>
        <name>NAD(+)</name>
        <dbReference type="ChEBI" id="CHEBI:57540"/>
    </ligand>
</feature>
<reference evidence="12 13" key="1">
    <citation type="submission" date="2017-11" db="EMBL/GenBank/DDBJ databases">
        <title>Genomic Encyclopedia of Archaeal and Bacterial Type Strains, Phase II (KMG-II): From Individual Species to Whole Genera.</title>
        <authorList>
            <person name="Goeker M."/>
        </authorList>
    </citation>
    <scope>NUCLEOTIDE SEQUENCE [LARGE SCALE GENOMIC DNA]</scope>
    <source>
        <strain evidence="12 13">DSM 27268</strain>
    </source>
</reference>
<comment type="function">
    <text evidence="6">May play a key role in the regulation of the intracellular concentration of adenosylhomocysteine.</text>
</comment>
<feature type="binding site" evidence="6 7">
    <location>
        <position position="141"/>
    </location>
    <ligand>
        <name>substrate</name>
    </ligand>
</feature>
<dbReference type="GO" id="GO:0071269">
    <property type="term" value="P:L-homocysteine biosynthetic process"/>
    <property type="evidence" value="ECO:0007669"/>
    <property type="project" value="UniProtKB-UniRule"/>
</dbReference>
<evidence type="ECO:0000313" key="12">
    <source>
        <dbReference type="EMBL" id="PJJ76528.1"/>
    </source>
</evidence>
<dbReference type="HAMAP" id="MF_00563">
    <property type="entry name" value="AdoHcyase"/>
    <property type="match status" value="1"/>
</dbReference>
<dbReference type="SUPFAM" id="SSF52283">
    <property type="entry name" value="Formate/glycerate dehydrogenase catalytic domain-like"/>
    <property type="match status" value="1"/>
</dbReference>
<dbReference type="InterPro" id="IPR036291">
    <property type="entry name" value="NAD(P)-bd_dom_sf"/>
</dbReference>
<dbReference type="NCBIfam" id="NF004005">
    <property type="entry name" value="PRK05476.2-3"/>
    <property type="match status" value="1"/>
</dbReference>
<feature type="binding site" evidence="6">
    <location>
        <begin position="230"/>
        <end position="235"/>
    </location>
    <ligand>
        <name>NAD(+)</name>
        <dbReference type="ChEBI" id="CHEBI:57540"/>
    </ligand>
</feature>
<feature type="binding site" evidence="6 8">
    <location>
        <position position="356"/>
    </location>
    <ligand>
        <name>NAD(+)</name>
        <dbReference type="ChEBI" id="CHEBI:57540"/>
    </ligand>
</feature>
<feature type="binding site" evidence="6 8">
    <location>
        <position position="253"/>
    </location>
    <ligand>
        <name>NAD(+)</name>
        <dbReference type="ChEBI" id="CHEBI:57540"/>
    </ligand>
</feature>
<dbReference type="InterPro" id="IPR020082">
    <property type="entry name" value="S-Ado-L-homoCys_hydrolase_CS"/>
</dbReference>
<evidence type="ECO:0000259" key="11">
    <source>
        <dbReference type="SMART" id="SM00997"/>
    </source>
</evidence>
<protein>
    <recommendedName>
        <fullName evidence="6">Adenosylhomocysteinase</fullName>
        <ecNumber evidence="6">3.13.2.1</ecNumber>
    </recommendedName>
    <alternativeName>
        <fullName evidence="6">S-adenosyl-L-homocysteine hydrolase</fullName>
        <shortName evidence="6">AdoHcyase</shortName>
    </alternativeName>
</protein>
<keyword evidence="3 6" id="KW-0554">One-carbon metabolism</keyword>
<dbReference type="EMBL" id="PGFG01000001">
    <property type="protein sequence ID" value="PJJ76528.1"/>
    <property type="molecule type" value="Genomic_DNA"/>
</dbReference>
<dbReference type="EC" id="3.13.2.1" evidence="6"/>
<evidence type="ECO:0000256" key="5">
    <source>
        <dbReference type="ARBA" id="ARBA00023027"/>
    </source>
</evidence>
<accession>A0A2M9CXI5</accession>
<dbReference type="PROSITE" id="PS00738">
    <property type="entry name" value="ADOHCYASE_1"/>
    <property type="match status" value="1"/>
</dbReference>
<dbReference type="Proteomes" id="UP000230000">
    <property type="component" value="Unassembled WGS sequence"/>
</dbReference>
<comment type="cofactor">
    <cofactor evidence="6 8 9">
        <name>NAD(+)</name>
        <dbReference type="ChEBI" id="CHEBI:57540"/>
    </cofactor>
    <text evidence="6 8 9">Binds 1 NAD(+) per subunit.</text>
</comment>
<dbReference type="SMART" id="SM00996">
    <property type="entry name" value="AdoHcyase"/>
    <property type="match status" value="1"/>
</dbReference>
<evidence type="ECO:0000256" key="9">
    <source>
        <dbReference type="RuleBase" id="RU000548"/>
    </source>
</evidence>
<evidence type="ECO:0000256" key="7">
    <source>
        <dbReference type="PIRSR" id="PIRSR001109-1"/>
    </source>
</evidence>
<dbReference type="NCBIfam" id="TIGR00936">
    <property type="entry name" value="ahcY"/>
    <property type="match status" value="1"/>
</dbReference>
<dbReference type="Pfam" id="PF05221">
    <property type="entry name" value="AdoHcyase"/>
    <property type="match status" value="2"/>
</dbReference>
<dbReference type="AlphaFoldDB" id="A0A2M9CXI5"/>